<sequence length="142" mass="15939">MTAPDDTFPTLRDLACEIGQVQIQWSFLEGEMRRQLAAADDQRRTLRGPIISHWRVYAQRLSEDQPAMAEHLGAVERVARTRNLLAHGIELASANPRKNAIAFVVCVDTDGANRTLTIDEIRGLSEEIHRVRRSILFGLHAG</sequence>
<dbReference type="Proteomes" id="UP000031368">
    <property type="component" value="Plasmid pRgalR602b"/>
</dbReference>
<dbReference type="HOGENOM" id="CLU_1814262_0_0_5"/>
<evidence type="ECO:0000313" key="2">
    <source>
        <dbReference type="Proteomes" id="UP000031368"/>
    </source>
</evidence>
<keyword evidence="1" id="KW-0614">Plasmid</keyword>
<reference evidence="1 2" key="1">
    <citation type="submission" date="2013-11" db="EMBL/GenBank/DDBJ databases">
        <title>Complete genome sequence of Rhizobium gallicum bv. gallicum R602.</title>
        <authorList>
            <person name="Bustos P."/>
            <person name="Santamaria R.I."/>
            <person name="Lozano L."/>
            <person name="Acosta J.L."/>
            <person name="Ormeno-Orrillo E."/>
            <person name="Rogel M.A."/>
            <person name="Romero D."/>
            <person name="Cevallos M.A."/>
            <person name="Martinez-Romero E."/>
            <person name="Gonzalez V."/>
        </authorList>
    </citation>
    <scope>NUCLEOTIDE SEQUENCE [LARGE SCALE GENOMIC DNA]</scope>
    <source>
        <strain evidence="1 2">R602</strain>
        <plasmid evidence="1 2">pRgalR602b</plasmid>
    </source>
</reference>
<geneLocation type="plasmid" evidence="1 2">
    <name>pRgalR602b</name>
</geneLocation>
<protein>
    <recommendedName>
        <fullName evidence="3">MAE-28990/MAE-18760-like HEPN domain-containing protein</fullName>
    </recommendedName>
</protein>
<dbReference type="KEGG" id="rga:RGR602_PB00209"/>
<gene>
    <name evidence="1" type="ORF">RGR602_PB00209</name>
</gene>
<dbReference type="AlphaFoldDB" id="A0A0B4X9D2"/>
<name>A0A0B4X9D2_9HYPH</name>
<dbReference type="RefSeq" id="WP_040114218.1">
    <property type="nucleotide sequence ID" value="NZ_CP006879.1"/>
</dbReference>
<accession>A0A0B4X9D2</accession>
<evidence type="ECO:0000313" key="1">
    <source>
        <dbReference type="EMBL" id="AJD43746.1"/>
    </source>
</evidence>
<dbReference type="EMBL" id="CP006879">
    <property type="protein sequence ID" value="AJD43746.1"/>
    <property type="molecule type" value="Genomic_DNA"/>
</dbReference>
<evidence type="ECO:0008006" key="3">
    <source>
        <dbReference type="Google" id="ProtNLM"/>
    </source>
</evidence>
<organism evidence="1 2">
    <name type="scientific">Rhizobium gallicum bv. gallicum R602sp</name>
    <dbReference type="NCBI Taxonomy" id="1041138"/>
    <lineage>
        <taxon>Bacteria</taxon>
        <taxon>Pseudomonadati</taxon>
        <taxon>Pseudomonadota</taxon>
        <taxon>Alphaproteobacteria</taxon>
        <taxon>Hyphomicrobiales</taxon>
        <taxon>Rhizobiaceae</taxon>
        <taxon>Rhizobium/Agrobacterium group</taxon>
        <taxon>Rhizobium</taxon>
    </lineage>
</organism>
<keyword evidence="2" id="KW-1185">Reference proteome</keyword>
<proteinExistence type="predicted"/>